<evidence type="ECO:0000313" key="2">
    <source>
        <dbReference type="EMBL" id="EHQ07518.1"/>
    </source>
</evidence>
<name>H2CD42_9LEPT</name>
<sequence length="328" mass="37452">MSYSSSVQSKADYNLAIVIPAFKAHFLKETMDALSNQTDRRFALYVSDDASPHDLFSIVEPYGKQLQMHYHRFPDNLGGRDLVAHWRRSIDLTAGEPWIWLLSDDDIPSSNAVAAFYATLERTAGAYDIYRFPVSWIGADSKPCGPGYEFGHPQFESAYDFTLRRLSGEAYTCAQDHIFRRSIYERKGFVAFDLAWHSDTATYINFAMEKGFYTISHGRLWFRQSGLNISSRQEREILMRKLKAEVAFLDWVQSAFLGFPVGQTRQIARYAGAAAIVSVVRSKLSPLTKIYRSAAILPHIPISVWFWVCAHIFLKALAAIERRLVRHD</sequence>
<evidence type="ECO:0000259" key="1">
    <source>
        <dbReference type="Pfam" id="PF00535"/>
    </source>
</evidence>
<dbReference type="GO" id="GO:0016740">
    <property type="term" value="F:transferase activity"/>
    <property type="evidence" value="ECO:0007669"/>
    <property type="project" value="UniProtKB-KW"/>
</dbReference>
<dbReference type="Pfam" id="PF00535">
    <property type="entry name" value="Glycos_transf_2"/>
    <property type="match status" value="1"/>
</dbReference>
<accession>H2CD42</accession>
<keyword evidence="3" id="KW-1185">Reference proteome</keyword>
<feature type="domain" description="Glycosyltransferase 2-like" evidence="1">
    <location>
        <begin position="17"/>
        <end position="125"/>
    </location>
</feature>
<gene>
    <name evidence="2" type="ORF">Lepil_2848</name>
</gene>
<protein>
    <submittedName>
        <fullName evidence="2">Glycosyl transferase family 2</fullName>
    </submittedName>
</protein>
<dbReference type="SUPFAM" id="SSF53448">
    <property type="entry name" value="Nucleotide-diphospho-sugar transferases"/>
    <property type="match status" value="1"/>
</dbReference>
<keyword evidence="2" id="KW-0808">Transferase</keyword>
<dbReference type="HOGENOM" id="CLU_025996_13_0_12"/>
<dbReference type="Gene3D" id="3.90.550.10">
    <property type="entry name" value="Spore Coat Polysaccharide Biosynthesis Protein SpsA, Chain A"/>
    <property type="match status" value="1"/>
</dbReference>
<dbReference type="AlphaFoldDB" id="H2CD42"/>
<organism evidence="2 3">
    <name type="scientific">Leptonema illini DSM 21528</name>
    <dbReference type="NCBI Taxonomy" id="929563"/>
    <lineage>
        <taxon>Bacteria</taxon>
        <taxon>Pseudomonadati</taxon>
        <taxon>Spirochaetota</taxon>
        <taxon>Spirochaetia</taxon>
        <taxon>Leptospirales</taxon>
        <taxon>Leptospiraceae</taxon>
        <taxon>Leptonema</taxon>
    </lineage>
</organism>
<dbReference type="RefSeq" id="WP_002773450.1">
    <property type="nucleotide sequence ID" value="NZ_JH597773.1"/>
</dbReference>
<dbReference type="CDD" id="cd00761">
    <property type="entry name" value="Glyco_tranf_GTA_type"/>
    <property type="match status" value="1"/>
</dbReference>
<dbReference type="InterPro" id="IPR029044">
    <property type="entry name" value="Nucleotide-diphossugar_trans"/>
</dbReference>
<proteinExistence type="predicted"/>
<dbReference type="InterPro" id="IPR001173">
    <property type="entry name" value="Glyco_trans_2-like"/>
</dbReference>
<dbReference type="EMBL" id="JH597773">
    <property type="protein sequence ID" value="EHQ07518.1"/>
    <property type="molecule type" value="Genomic_DNA"/>
</dbReference>
<evidence type="ECO:0000313" key="3">
    <source>
        <dbReference type="Proteomes" id="UP000005737"/>
    </source>
</evidence>
<dbReference type="Proteomes" id="UP000005737">
    <property type="component" value="Unassembled WGS sequence"/>
</dbReference>
<dbReference type="STRING" id="183.GCA_002009735_00631"/>
<reference evidence="2 3" key="1">
    <citation type="submission" date="2011-10" db="EMBL/GenBank/DDBJ databases">
        <title>The Improved High-Quality Draft genome of Leptonema illini DSM 21528.</title>
        <authorList>
            <consortium name="US DOE Joint Genome Institute (JGI-PGF)"/>
            <person name="Lucas S."/>
            <person name="Copeland A."/>
            <person name="Lapidus A."/>
            <person name="Glavina del Rio T."/>
            <person name="Dalin E."/>
            <person name="Tice H."/>
            <person name="Bruce D."/>
            <person name="Goodwin L."/>
            <person name="Pitluck S."/>
            <person name="Peters L."/>
            <person name="Mikhailova N."/>
            <person name="Held B."/>
            <person name="Kyrpides N."/>
            <person name="Mavromatis K."/>
            <person name="Ivanova N."/>
            <person name="Markowitz V."/>
            <person name="Cheng J.-F."/>
            <person name="Hugenholtz P."/>
            <person name="Woyke T."/>
            <person name="Wu D."/>
            <person name="Gronow S."/>
            <person name="Wellnitz S."/>
            <person name="Brambilla E.-M."/>
            <person name="Klenk H.-P."/>
            <person name="Eisen J.A."/>
        </authorList>
    </citation>
    <scope>NUCLEOTIDE SEQUENCE [LARGE SCALE GENOMIC DNA]</scope>
    <source>
        <strain evidence="2 3">DSM 21528</strain>
    </source>
</reference>